<protein>
    <submittedName>
        <fullName evidence="1">Uncharacterized protein</fullName>
    </submittedName>
</protein>
<reference evidence="1" key="1">
    <citation type="submission" date="2022-07" db="EMBL/GenBank/DDBJ databases">
        <title>Enhanced cultured diversity of the mouse gut microbiota enables custom-made synthetic communities.</title>
        <authorList>
            <person name="Afrizal A."/>
        </authorList>
    </citation>
    <scope>NUCLEOTIDE SEQUENCE</scope>
    <source>
        <strain evidence="1">DSM 28593</strain>
    </source>
</reference>
<keyword evidence="2" id="KW-1185">Reference proteome</keyword>
<organism evidence="1 2">
    <name type="scientific">Irregularibacter muris</name>
    <dbReference type="NCBI Taxonomy" id="1796619"/>
    <lineage>
        <taxon>Bacteria</taxon>
        <taxon>Bacillati</taxon>
        <taxon>Bacillota</taxon>
        <taxon>Clostridia</taxon>
        <taxon>Eubacteriales</taxon>
        <taxon>Eubacteriaceae</taxon>
        <taxon>Irregularibacter</taxon>
    </lineage>
</organism>
<sequence length="70" mass="8009">MRCPVCGQNYIGKIGRKKFFCSSCYSEVVISKETCNVFQIDENGSLVKICEKLLKDILIPSKNIKEQYNN</sequence>
<dbReference type="AlphaFoldDB" id="A0AAE3HG48"/>
<proteinExistence type="predicted"/>
<gene>
    <name evidence="1" type="ORF">NSA47_07535</name>
</gene>
<accession>A0AAE3HG48</accession>
<dbReference type="RefSeq" id="WP_257530573.1">
    <property type="nucleotide sequence ID" value="NZ_JANKAS010000005.1"/>
</dbReference>
<evidence type="ECO:0000313" key="2">
    <source>
        <dbReference type="Proteomes" id="UP001205748"/>
    </source>
</evidence>
<name>A0AAE3HG48_9FIRM</name>
<comment type="caution">
    <text evidence="1">The sequence shown here is derived from an EMBL/GenBank/DDBJ whole genome shotgun (WGS) entry which is preliminary data.</text>
</comment>
<dbReference type="EMBL" id="JANKAS010000005">
    <property type="protein sequence ID" value="MCR1898835.1"/>
    <property type="molecule type" value="Genomic_DNA"/>
</dbReference>
<dbReference type="Proteomes" id="UP001205748">
    <property type="component" value="Unassembled WGS sequence"/>
</dbReference>
<evidence type="ECO:0000313" key="1">
    <source>
        <dbReference type="EMBL" id="MCR1898835.1"/>
    </source>
</evidence>